<dbReference type="GO" id="GO:0004674">
    <property type="term" value="F:protein serine/threonine kinase activity"/>
    <property type="evidence" value="ECO:0000318"/>
    <property type="project" value="GO_Central"/>
</dbReference>
<dbReference type="PANTHER" id="PTHR24362:SF309">
    <property type="entry name" value="PROTEIN KINASE DOMAIN-CONTAINING PROTEIN"/>
    <property type="match status" value="1"/>
</dbReference>
<sequence>MFDEMVLILEKHGYKFIKQVGKGCFATCYLVFDTRYKKEFICKVCHSNSNNPESSNKQKFYQNEIDALINITHPNIIKIYNYFEDHNFLYIILEYCNQFSLDKFISMHGNLKRNQLYDFILQFATGLHHCHLYGIAHHDIKPANILLDEYNKIKLADFGFASYQEYDANEVRGSLAYIPPEKINLVKYDPFASDVWSFGVSVYYLAFGSLPFQGETKEELSQNIKKANYKMPDTSYDFVRDIVTHTLVIDPSKRWTMKQIVDYLKDQQIVVKEIIKTKSSYAVRSITQMAYSGFRSIHSLRNIHQPRLVETFAVQV</sequence>
<dbReference type="InterPro" id="IPR011009">
    <property type="entry name" value="Kinase-like_dom_sf"/>
</dbReference>
<name>A2FB54_TRIV3</name>
<keyword evidence="7" id="KW-1185">Reference proteome</keyword>
<dbReference type="Proteomes" id="UP000001542">
    <property type="component" value="Unassembled WGS sequence"/>
</dbReference>
<dbReference type="PROSITE" id="PS00107">
    <property type="entry name" value="PROTEIN_KINASE_ATP"/>
    <property type="match status" value="1"/>
</dbReference>
<keyword evidence="1 3" id="KW-0547">Nucleotide-binding</keyword>
<protein>
    <submittedName>
        <fullName evidence="6">CAMK family protein kinase</fullName>
    </submittedName>
</protein>
<dbReference type="FunCoup" id="A2FB54">
    <property type="interactions" value="26"/>
</dbReference>
<dbReference type="SMART" id="SM00220">
    <property type="entry name" value="S_TKc"/>
    <property type="match status" value="1"/>
</dbReference>
<dbReference type="GO" id="GO:0005524">
    <property type="term" value="F:ATP binding"/>
    <property type="evidence" value="ECO:0007669"/>
    <property type="project" value="UniProtKB-UniRule"/>
</dbReference>
<dbReference type="SMR" id="A2FB54"/>
<dbReference type="VEuPathDB" id="TrichDB:TVAG_435820"/>
<dbReference type="InterPro" id="IPR008271">
    <property type="entry name" value="Ser/Thr_kinase_AS"/>
</dbReference>
<dbReference type="PANTHER" id="PTHR24362">
    <property type="entry name" value="SERINE/THREONINE-PROTEIN KINASE NEK"/>
    <property type="match status" value="1"/>
</dbReference>
<keyword evidence="2 3" id="KW-0067">ATP-binding</keyword>
<reference evidence="6" key="1">
    <citation type="submission" date="2006-10" db="EMBL/GenBank/DDBJ databases">
        <authorList>
            <person name="Amadeo P."/>
            <person name="Zhao Q."/>
            <person name="Wortman J."/>
            <person name="Fraser-Liggett C."/>
            <person name="Carlton J."/>
        </authorList>
    </citation>
    <scope>NUCLEOTIDE SEQUENCE</scope>
    <source>
        <strain evidence="6">G3</strain>
    </source>
</reference>
<dbReference type="eggNOG" id="KOG0586">
    <property type="taxonomic scope" value="Eukaryota"/>
</dbReference>
<evidence type="ECO:0000313" key="7">
    <source>
        <dbReference type="Proteomes" id="UP000001542"/>
    </source>
</evidence>
<dbReference type="Pfam" id="PF00069">
    <property type="entry name" value="Pkinase"/>
    <property type="match status" value="1"/>
</dbReference>
<keyword evidence="6" id="KW-0418">Kinase</keyword>
<keyword evidence="4" id="KW-0723">Serine/threonine-protein kinase</keyword>
<dbReference type="PROSITE" id="PS00108">
    <property type="entry name" value="PROTEIN_KINASE_ST"/>
    <property type="match status" value="1"/>
</dbReference>
<dbReference type="PROSITE" id="PS50011">
    <property type="entry name" value="PROTEIN_KINASE_DOM"/>
    <property type="match status" value="1"/>
</dbReference>
<comment type="similarity">
    <text evidence="4">Belongs to the protein kinase superfamily.</text>
</comment>
<dbReference type="STRING" id="5722.A2FB54"/>
<feature type="binding site" evidence="3">
    <location>
        <position position="43"/>
    </location>
    <ligand>
        <name>ATP</name>
        <dbReference type="ChEBI" id="CHEBI:30616"/>
    </ligand>
</feature>
<evidence type="ECO:0000259" key="5">
    <source>
        <dbReference type="PROSITE" id="PS50011"/>
    </source>
</evidence>
<dbReference type="AlphaFoldDB" id="A2FB54"/>
<dbReference type="Gene3D" id="1.10.510.10">
    <property type="entry name" value="Transferase(Phosphotransferase) domain 1"/>
    <property type="match status" value="1"/>
</dbReference>
<dbReference type="OrthoDB" id="8693905at2759"/>
<keyword evidence="6" id="KW-0808">Transferase</keyword>
<feature type="domain" description="Protein kinase" evidence="5">
    <location>
        <begin position="14"/>
        <end position="270"/>
    </location>
</feature>
<reference evidence="6" key="2">
    <citation type="journal article" date="2007" name="Science">
        <title>Draft genome sequence of the sexually transmitted pathogen Trichomonas vaginalis.</title>
        <authorList>
            <person name="Carlton J.M."/>
            <person name="Hirt R.P."/>
            <person name="Silva J.C."/>
            <person name="Delcher A.L."/>
            <person name="Schatz M."/>
            <person name="Zhao Q."/>
            <person name="Wortman J.R."/>
            <person name="Bidwell S.L."/>
            <person name="Alsmark U.C.M."/>
            <person name="Besteiro S."/>
            <person name="Sicheritz-Ponten T."/>
            <person name="Noel C.J."/>
            <person name="Dacks J.B."/>
            <person name="Foster P.G."/>
            <person name="Simillion C."/>
            <person name="Van de Peer Y."/>
            <person name="Miranda-Saavedra D."/>
            <person name="Barton G.J."/>
            <person name="Westrop G.D."/>
            <person name="Mueller S."/>
            <person name="Dessi D."/>
            <person name="Fiori P.L."/>
            <person name="Ren Q."/>
            <person name="Paulsen I."/>
            <person name="Zhang H."/>
            <person name="Bastida-Corcuera F.D."/>
            <person name="Simoes-Barbosa A."/>
            <person name="Brown M.T."/>
            <person name="Hayes R.D."/>
            <person name="Mukherjee M."/>
            <person name="Okumura C.Y."/>
            <person name="Schneider R."/>
            <person name="Smith A.J."/>
            <person name="Vanacova S."/>
            <person name="Villalvazo M."/>
            <person name="Haas B.J."/>
            <person name="Pertea M."/>
            <person name="Feldblyum T.V."/>
            <person name="Utterback T.R."/>
            <person name="Shu C.L."/>
            <person name="Osoegawa K."/>
            <person name="de Jong P.J."/>
            <person name="Hrdy I."/>
            <person name="Horvathova L."/>
            <person name="Zubacova Z."/>
            <person name="Dolezal P."/>
            <person name="Malik S.B."/>
            <person name="Logsdon J.M. Jr."/>
            <person name="Henze K."/>
            <person name="Gupta A."/>
            <person name="Wang C.C."/>
            <person name="Dunne R.L."/>
            <person name="Upcroft J.A."/>
            <person name="Upcroft P."/>
            <person name="White O."/>
            <person name="Salzberg S.L."/>
            <person name="Tang P."/>
            <person name="Chiu C.-H."/>
            <person name="Lee Y.-S."/>
            <person name="Embley T.M."/>
            <person name="Coombs G.H."/>
            <person name="Mottram J.C."/>
            <person name="Tachezy J."/>
            <person name="Fraser-Liggett C.M."/>
            <person name="Johnson P.J."/>
        </authorList>
    </citation>
    <scope>NUCLEOTIDE SEQUENCE [LARGE SCALE GENOMIC DNA]</scope>
    <source>
        <strain evidence="6">G3</strain>
    </source>
</reference>
<proteinExistence type="inferred from homology"/>
<evidence type="ECO:0000313" key="6">
    <source>
        <dbReference type="EMBL" id="EAX97835.1"/>
    </source>
</evidence>
<dbReference type="VEuPathDB" id="TrichDB:TVAGG3_0058290"/>
<dbReference type="InterPro" id="IPR017441">
    <property type="entry name" value="Protein_kinase_ATP_BS"/>
</dbReference>
<organism evidence="6 7">
    <name type="scientific">Trichomonas vaginalis (strain ATCC PRA-98 / G3)</name>
    <dbReference type="NCBI Taxonomy" id="412133"/>
    <lineage>
        <taxon>Eukaryota</taxon>
        <taxon>Metamonada</taxon>
        <taxon>Parabasalia</taxon>
        <taxon>Trichomonadida</taxon>
        <taxon>Trichomonadidae</taxon>
        <taxon>Trichomonas</taxon>
    </lineage>
</organism>
<dbReference type="InterPro" id="IPR000719">
    <property type="entry name" value="Prot_kinase_dom"/>
</dbReference>
<dbReference type="OMA" id="RSITQMA"/>
<evidence type="ECO:0000256" key="1">
    <source>
        <dbReference type="ARBA" id="ARBA00022741"/>
    </source>
</evidence>
<evidence type="ECO:0000256" key="2">
    <source>
        <dbReference type="ARBA" id="ARBA00022840"/>
    </source>
</evidence>
<evidence type="ECO:0000256" key="4">
    <source>
        <dbReference type="RuleBase" id="RU000304"/>
    </source>
</evidence>
<gene>
    <name evidence="6" type="ORF">TVAG_435820</name>
</gene>
<accession>A2FB54</accession>
<dbReference type="InParanoid" id="A2FB54"/>
<dbReference type="FunFam" id="1.10.510.10:FF:000984">
    <property type="entry name" value="CAMK family protein kinase"/>
    <property type="match status" value="1"/>
</dbReference>
<dbReference type="SUPFAM" id="SSF56112">
    <property type="entry name" value="Protein kinase-like (PK-like)"/>
    <property type="match status" value="1"/>
</dbReference>
<evidence type="ECO:0000256" key="3">
    <source>
        <dbReference type="PROSITE-ProRule" id="PRU10141"/>
    </source>
</evidence>
<dbReference type="RefSeq" id="XP_001310765.1">
    <property type="nucleotide sequence ID" value="XM_001310764.1"/>
</dbReference>
<dbReference type="KEGG" id="tva:4755624"/>
<dbReference type="EMBL" id="DS113698">
    <property type="protein sequence ID" value="EAX97835.1"/>
    <property type="molecule type" value="Genomic_DNA"/>
</dbReference>